<name>A0A0D6PC08_9PROT</name>
<dbReference type="RefSeq" id="WP_048863008.1">
    <property type="nucleotide sequence ID" value="NZ_BANB01000813.1"/>
</dbReference>
<evidence type="ECO:0000313" key="3">
    <source>
        <dbReference type="EMBL" id="GAN78399.1"/>
    </source>
</evidence>
<feature type="domain" description="Amidase" evidence="2">
    <location>
        <begin position="27"/>
        <end position="448"/>
    </location>
</feature>
<reference evidence="3 4" key="1">
    <citation type="submission" date="2012-11" db="EMBL/GenBank/DDBJ databases">
        <title>Whole genome sequence of Acidisphaera rubrifaciens HS-AP3.</title>
        <authorList>
            <person name="Azuma Y."/>
            <person name="Higashiura N."/>
            <person name="Hirakawa H."/>
            <person name="Matsushita K."/>
        </authorList>
    </citation>
    <scope>NUCLEOTIDE SEQUENCE [LARGE SCALE GENOMIC DNA]</scope>
    <source>
        <strain evidence="3 4">HS-AP3</strain>
    </source>
</reference>
<dbReference type="OrthoDB" id="9811471at2"/>
<dbReference type="SUPFAM" id="SSF75304">
    <property type="entry name" value="Amidase signature (AS) enzymes"/>
    <property type="match status" value="1"/>
</dbReference>
<comment type="caution">
    <text evidence="3">The sequence shown here is derived from an EMBL/GenBank/DDBJ whole genome shotgun (WGS) entry which is preliminary data.</text>
</comment>
<protein>
    <submittedName>
        <fullName evidence="3">Amidase</fullName>
    </submittedName>
</protein>
<dbReference type="InterPro" id="IPR000120">
    <property type="entry name" value="Amidase"/>
</dbReference>
<dbReference type="EMBL" id="BANB01000813">
    <property type="protein sequence ID" value="GAN78399.1"/>
    <property type="molecule type" value="Genomic_DNA"/>
</dbReference>
<dbReference type="Proteomes" id="UP000032680">
    <property type="component" value="Unassembled WGS sequence"/>
</dbReference>
<dbReference type="Gene3D" id="3.90.1300.10">
    <property type="entry name" value="Amidase signature (AS) domain"/>
    <property type="match status" value="1"/>
</dbReference>
<evidence type="ECO:0000313" key="4">
    <source>
        <dbReference type="Proteomes" id="UP000032680"/>
    </source>
</evidence>
<organism evidence="3 4">
    <name type="scientific">Acidisphaera rubrifaciens HS-AP3</name>
    <dbReference type="NCBI Taxonomy" id="1231350"/>
    <lineage>
        <taxon>Bacteria</taxon>
        <taxon>Pseudomonadati</taxon>
        <taxon>Pseudomonadota</taxon>
        <taxon>Alphaproteobacteria</taxon>
        <taxon>Acetobacterales</taxon>
        <taxon>Acetobacteraceae</taxon>
        <taxon>Acidisphaera</taxon>
    </lineage>
</organism>
<dbReference type="AlphaFoldDB" id="A0A0D6PC08"/>
<dbReference type="PANTHER" id="PTHR11895">
    <property type="entry name" value="TRANSAMIDASE"/>
    <property type="match status" value="1"/>
</dbReference>
<proteinExistence type="inferred from homology"/>
<dbReference type="InterPro" id="IPR023631">
    <property type="entry name" value="Amidase_dom"/>
</dbReference>
<sequence length="468" mass="50025">MNETDIAWMPATEMAAAIRAKRLSPVEATATLLARIERLQPQVNAYAHVAGEQAMAAARRAEDAVMRGDALGPLHGVPVGIKDLIPTRDMPTEFGSMTMRGHQPDTDAPVVTRMHDAGAVILGKTTTSEFGWTGVSRSPLTGITHNPWKHGYNAGASSAGAGAAAAAGLGPLQHGSDGAGSIRMPAHFCGVFGLKPTYGRVPNYPVSLGDYTSHVGPMTRTVGDAALLLRVMAGPHPLDHTSMEAPPADYPARLGEGLRGRRIAFSPDLGHARVDPDVAALVAAAARQFESLGARVEEVPTPWAAEGPELIRRLWPGNLAYHLPKLATQADAMDPGFVACLRAGSDVTMTEYQQLRARKYAYIAALHTWFEDWDLLLTPAVSVAAFPAERLQPAHWPQHDWDWVGWAEFSYPFNFAGNPAASVPCGFTADGLPVGLQIVGRRFDDLGVLQAAAAYERAAPWADHRPAL</sequence>
<accession>A0A0D6PC08</accession>
<evidence type="ECO:0000256" key="1">
    <source>
        <dbReference type="ARBA" id="ARBA00009199"/>
    </source>
</evidence>
<evidence type="ECO:0000259" key="2">
    <source>
        <dbReference type="Pfam" id="PF01425"/>
    </source>
</evidence>
<keyword evidence="4" id="KW-1185">Reference proteome</keyword>
<comment type="similarity">
    <text evidence="1">Belongs to the amidase family.</text>
</comment>
<dbReference type="GO" id="GO:0003824">
    <property type="term" value="F:catalytic activity"/>
    <property type="evidence" value="ECO:0007669"/>
    <property type="project" value="InterPro"/>
</dbReference>
<gene>
    <name evidence="3" type="ORF">Asru_0815_04</name>
</gene>
<dbReference type="InterPro" id="IPR036928">
    <property type="entry name" value="AS_sf"/>
</dbReference>
<dbReference type="PANTHER" id="PTHR11895:SF7">
    <property type="entry name" value="GLUTAMYL-TRNA(GLN) AMIDOTRANSFERASE SUBUNIT A, MITOCHONDRIAL"/>
    <property type="match status" value="1"/>
</dbReference>
<dbReference type="Pfam" id="PF01425">
    <property type="entry name" value="Amidase"/>
    <property type="match status" value="1"/>
</dbReference>